<gene>
    <name evidence="18" type="ORF">QBC42DRAFT_328197</name>
</gene>
<dbReference type="PANTHER" id="PTHR42884">
    <property type="entry name" value="PROPROTEIN CONVERTASE SUBTILISIN/KEXIN-RELATED"/>
    <property type="match status" value="1"/>
</dbReference>
<evidence type="ECO:0000256" key="10">
    <source>
        <dbReference type="ARBA" id="ARBA00023136"/>
    </source>
</evidence>
<feature type="domain" description="P/Homo B" evidence="17">
    <location>
        <begin position="586"/>
        <end position="721"/>
    </location>
</feature>
<feature type="compositionally biased region" description="Acidic residues" evidence="15">
    <location>
        <begin position="903"/>
        <end position="917"/>
    </location>
</feature>
<evidence type="ECO:0000313" key="19">
    <source>
        <dbReference type="Proteomes" id="UP001321749"/>
    </source>
</evidence>
<dbReference type="Proteomes" id="UP001321749">
    <property type="component" value="Unassembled WGS sequence"/>
</dbReference>
<dbReference type="InterPro" id="IPR000209">
    <property type="entry name" value="Peptidase_S8/S53_dom"/>
</dbReference>
<reference evidence="18" key="2">
    <citation type="submission" date="2023-06" db="EMBL/GenBank/DDBJ databases">
        <authorList>
            <consortium name="Lawrence Berkeley National Laboratory"/>
            <person name="Mondo S.J."/>
            <person name="Hensen N."/>
            <person name="Bonometti L."/>
            <person name="Westerberg I."/>
            <person name="Brannstrom I.O."/>
            <person name="Guillou S."/>
            <person name="Cros-Aarteil S."/>
            <person name="Calhoun S."/>
            <person name="Haridas S."/>
            <person name="Kuo A."/>
            <person name="Pangilinan J."/>
            <person name="Riley R."/>
            <person name="Labutti K."/>
            <person name="Andreopoulos B."/>
            <person name="Lipzen A."/>
            <person name="Chen C."/>
            <person name="Yanf M."/>
            <person name="Daum C."/>
            <person name="Ng V."/>
            <person name="Clum A."/>
            <person name="Steindorff A."/>
            <person name="Ohm R."/>
            <person name="Martin F."/>
            <person name="Silar P."/>
            <person name="Natvig D."/>
            <person name="Lalanne C."/>
            <person name="Gautier V."/>
            <person name="Ament-Velasquez S.L."/>
            <person name="Kruys A."/>
            <person name="Hutchinson M.I."/>
            <person name="Powell A.J."/>
            <person name="Barry K."/>
            <person name="Miller A.N."/>
            <person name="Grigoriev I.V."/>
            <person name="Debuchy R."/>
            <person name="Gladieux P."/>
            <person name="Thoren M.H."/>
            <person name="Johannesson H."/>
        </authorList>
    </citation>
    <scope>NUCLEOTIDE SEQUENCE</scope>
    <source>
        <strain evidence="18">PSN324</strain>
    </source>
</reference>
<evidence type="ECO:0000256" key="14">
    <source>
        <dbReference type="PROSITE-ProRule" id="PRU01240"/>
    </source>
</evidence>
<keyword evidence="11" id="KW-0865">Zymogen</keyword>
<evidence type="ECO:0000256" key="2">
    <source>
        <dbReference type="ARBA" id="ARBA00005325"/>
    </source>
</evidence>
<reference evidence="18" key="1">
    <citation type="journal article" date="2023" name="Mol. Phylogenet. Evol.">
        <title>Genome-scale phylogeny and comparative genomics of the fungal order Sordariales.</title>
        <authorList>
            <person name="Hensen N."/>
            <person name="Bonometti L."/>
            <person name="Westerberg I."/>
            <person name="Brannstrom I.O."/>
            <person name="Guillou S."/>
            <person name="Cros-Aarteil S."/>
            <person name="Calhoun S."/>
            <person name="Haridas S."/>
            <person name="Kuo A."/>
            <person name="Mondo S."/>
            <person name="Pangilinan J."/>
            <person name="Riley R."/>
            <person name="LaButti K."/>
            <person name="Andreopoulos B."/>
            <person name="Lipzen A."/>
            <person name="Chen C."/>
            <person name="Yan M."/>
            <person name="Daum C."/>
            <person name="Ng V."/>
            <person name="Clum A."/>
            <person name="Steindorff A."/>
            <person name="Ohm R.A."/>
            <person name="Martin F."/>
            <person name="Silar P."/>
            <person name="Natvig D.O."/>
            <person name="Lalanne C."/>
            <person name="Gautier V."/>
            <person name="Ament-Velasquez S.L."/>
            <person name="Kruys A."/>
            <person name="Hutchinson M.I."/>
            <person name="Powell A.J."/>
            <person name="Barry K."/>
            <person name="Miller A.N."/>
            <person name="Grigoriev I.V."/>
            <person name="Debuchy R."/>
            <person name="Gladieux P."/>
            <person name="Hiltunen Thoren M."/>
            <person name="Johannesson H."/>
        </authorList>
    </citation>
    <scope>NUCLEOTIDE SEQUENCE</scope>
    <source>
        <strain evidence="18">PSN324</strain>
    </source>
</reference>
<evidence type="ECO:0000256" key="7">
    <source>
        <dbReference type="ARBA" id="ARBA00022825"/>
    </source>
</evidence>
<keyword evidence="12" id="KW-0325">Glycoprotein</keyword>
<dbReference type="PROSITE" id="PS51829">
    <property type="entry name" value="P_HOMO_B"/>
    <property type="match status" value="1"/>
</dbReference>
<feature type="compositionally biased region" description="Acidic residues" evidence="15">
    <location>
        <begin position="961"/>
        <end position="975"/>
    </location>
</feature>
<keyword evidence="5" id="KW-0732">Signal</keyword>
<dbReference type="FunFam" id="2.60.120.260:FF:000026">
    <property type="entry name" value="proprotein convertase subtilisin/kexin type 7"/>
    <property type="match status" value="1"/>
</dbReference>
<comment type="subcellular location">
    <subcellularLocation>
        <location evidence="1">Membrane</location>
    </subcellularLocation>
</comment>
<dbReference type="InterPro" id="IPR034182">
    <property type="entry name" value="Kexin/furin"/>
</dbReference>
<dbReference type="GO" id="GO:0000139">
    <property type="term" value="C:Golgi membrane"/>
    <property type="evidence" value="ECO:0007669"/>
    <property type="project" value="TreeGrafter"/>
</dbReference>
<evidence type="ECO:0000259" key="17">
    <source>
        <dbReference type="PROSITE" id="PS51829"/>
    </source>
</evidence>
<dbReference type="SUPFAM" id="SSF49785">
    <property type="entry name" value="Galactose-binding domain-like"/>
    <property type="match status" value="1"/>
</dbReference>
<dbReference type="SUPFAM" id="SSF52743">
    <property type="entry name" value="Subtilisin-like"/>
    <property type="match status" value="1"/>
</dbReference>
<dbReference type="InterPro" id="IPR023828">
    <property type="entry name" value="Peptidase_S8_Ser-AS"/>
</dbReference>
<keyword evidence="6 14" id="KW-0378">Hydrolase</keyword>
<feature type="active site" description="Charge relay system" evidence="13 14">
    <location>
        <position position="510"/>
    </location>
</feature>
<dbReference type="PANTHER" id="PTHR42884:SF14">
    <property type="entry name" value="NEUROENDOCRINE CONVERTASE 1"/>
    <property type="match status" value="1"/>
</dbReference>
<keyword evidence="4 16" id="KW-0812">Transmembrane</keyword>
<evidence type="ECO:0000256" key="3">
    <source>
        <dbReference type="ARBA" id="ARBA00022670"/>
    </source>
</evidence>
<evidence type="ECO:0000256" key="11">
    <source>
        <dbReference type="ARBA" id="ARBA00023145"/>
    </source>
</evidence>
<proteinExistence type="inferred from homology"/>
<dbReference type="InterPro" id="IPR002884">
    <property type="entry name" value="P_dom"/>
</dbReference>
<organism evidence="18 19">
    <name type="scientific">Cladorrhinum samala</name>
    <dbReference type="NCBI Taxonomy" id="585594"/>
    <lineage>
        <taxon>Eukaryota</taxon>
        <taxon>Fungi</taxon>
        <taxon>Dikarya</taxon>
        <taxon>Ascomycota</taxon>
        <taxon>Pezizomycotina</taxon>
        <taxon>Sordariomycetes</taxon>
        <taxon>Sordariomycetidae</taxon>
        <taxon>Sordariales</taxon>
        <taxon>Podosporaceae</taxon>
        <taxon>Cladorrhinum</taxon>
    </lineage>
</organism>
<dbReference type="GO" id="GO:0004252">
    <property type="term" value="F:serine-type endopeptidase activity"/>
    <property type="evidence" value="ECO:0007669"/>
    <property type="project" value="UniProtKB-UniRule"/>
</dbReference>
<name>A0AAV9HPT0_9PEZI</name>
<feature type="region of interest" description="Disordered" evidence="15">
    <location>
        <begin position="880"/>
        <end position="975"/>
    </location>
</feature>
<dbReference type="InterPro" id="IPR022398">
    <property type="entry name" value="Peptidase_S8_His-AS"/>
</dbReference>
<sequence length="975" mass="106647">MSTAKKVWEFKTPLSIAKSTRQEHLPRLNQNCDVGITKISTRTDNENFDTLEVHKSASACCLVSTHRPLAGIDDYTRRNLHGKPEREKNSRSHEVLQAIKLYHKTGTMKVWSATALLGLAALAGASHIVPRNYEANDYYVLHLDAETSPVEVARSLGLSHEGPLGELKGHHIFAARKEEHDIVKRELTQRKRRKRSLGITERHPLDGVLFSEKQKLRKPWEKRILPVRPGPAHLSKYQDVGVDSAVRTQADIAQALGIKDPIFTEQWHLFNTVQLGHDVNVTSLWLEGITGKNATVAIVDDGLDMYSDDLKDNYYAAGSYDFNDKTEEPKPRLSDDRHGTRCAGEVAAGKNNVCGVGVAYDARISAQRILSKLISDADEAVAMNYDFDHNQIYSCSWGPPDDGKSMDAPGILIKRAMLNAVQNGRRGLGSIYVFASGNGAMREDNCNFDGYTNSIYSITVGAIDRKGEHPYYSEKCSAGLVVTYSSGSGDAIHTTDVGQNSCTKDHGGTSAAAPLAAGIFALALGVRPDLTWRDMQYLAMDTAVPINDHDGEWQTTAIGKKFSHTYGYGKIDSYAIVQAAKTWKNVKPQAWFYSPWIHVNQDIPQGDKGIAVGFEVTEDMLKEANLERIEHVTVTMNLKHGRRGEVSVDLISPSQVVSHLSVTRQYDDSTEGYDDWTFMSVAHWGEKGVGTWTIIVKDSAINENKGTFTDWHLKLWGETRDASKAKLLPMPTEEDDNDHANIATTSVPAATTSVGHAPTNAAPDATLTDVPNRPTKPTKSASPGSGTGEAEPAESSAGPPSTWLPSFLPTFGVSAATQVWIYGSLVLIVLFCSGLGVYFWLARRKRMRQNPRNDYEFEMLREEEAEGLAGSGGVGGAVMGEKGGARGKRTKGGELYDAFAGGSDDDDDDGDDDDEFDGAGAGYRDQPSGSGSGSGSSPDRGNREKTRRDTGEEEEHHVIGDSDDSGDEEERPLRR</sequence>
<evidence type="ECO:0000256" key="13">
    <source>
        <dbReference type="PIRSR" id="PIRSR615500-1"/>
    </source>
</evidence>
<evidence type="ECO:0000256" key="8">
    <source>
        <dbReference type="ARBA" id="ARBA00022837"/>
    </source>
</evidence>
<feature type="compositionally biased region" description="Basic and acidic residues" evidence="15">
    <location>
        <begin position="940"/>
        <end position="960"/>
    </location>
</feature>
<dbReference type="InterPro" id="IPR015500">
    <property type="entry name" value="Peptidase_S8_subtilisin-rel"/>
</dbReference>
<dbReference type="PRINTS" id="PR00723">
    <property type="entry name" value="SUBTILISIN"/>
</dbReference>
<keyword evidence="3 14" id="KW-0645">Protease</keyword>
<evidence type="ECO:0000256" key="16">
    <source>
        <dbReference type="SAM" id="Phobius"/>
    </source>
</evidence>
<dbReference type="Pfam" id="PF00082">
    <property type="entry name" value="Peptidase_S8"/>
    <property type="match status" value="1"/>
</dbReference>
<evidence type="ECO:0000256" key="6">
    <source>
        <dbReference type="ARBA" id="ARBA00022801"/>
    </source>
</evidence>
<evidence type="ECO:0000313" key="18">
    <source>
        <dbReference type="EMBL" id="KAK4462059.1"/>
    </source>
</evidence>
<dbReference type="PROSITE" id="PS00138">
    <property type="entry name" value="SUBTILASE_SER"/>
    <property type="match status" value="1"/>
</dbReference>
<protein>
    <submittedName>
        <fullName evidence="18">KEX1 protease</fullName>
    </submittedName>
</protein>
<keyword evidence="8" id="KW-0106">Calcium</keyword>
<evidence type="ECO:0000256" key="5">
    <source>
        <dbReference type="ARBA" id="ARBA00022729"/>
    </source>
</evidence>
<feature type="compositionally biased region" description="Polar residues" evidence="15">
    <location>
        <begin position="775"/>
        <end position="784"/>
    </location>
</feature>
<feature type="region of interest" description="Disordered" evidence="15">
    <location>
        <begin position="748"/>
        <end position="800"/>
    </location>
</feature>
<comment type="caution">
    <text evidence="18">The sequence shown here is derived from an EMBL/GenBank/DDBJ whole genome shotgun (WGS) entry which is preliminary data.</text>
</comment>
<dbReference type="GO" id="GO:0007323">
    <property type="term" value="P:peptide pheromone maturation"/>
    <property type="evidence" value="ECO:0007669"/>
    <property type="project" value="UniProtKB-ARBA"/>
</dbReference>
<evidence type="ECO:0000256" key="4">
    <source>
        <dbReference type="ARBA" id="ARBA00022692"/>
    </source>
</evidence>
<dbReference type="GO" id="GO:0005802">
    <property type="term" value="C:trans-Golgi network"/>
    <property type="evidence" value="ECO:0007669"/>
    <property type="project" value="TreeGrafter"/>
</dbReference>
<dbReference type="FunFam" id="3.40.50.200:FF:000005">
    <property type="entry name" value="Proprotein convertase subtilisin/kexin type 7"/>
    <property type="match status" value="1"/>
</dbReference>
<dbReference type="InterPro" id="IPR036852">
    <property type="entry name" value="Peptidase_S8/S53_dom_sf"/>
</dbReference>
<comment type="similarity">
    <text evidence="2">Belongs to the peptidase S8 family. Furin subfamily.</text>
</comment>
<evidence type="ECO:0000256" key="1">
    <source>
        <dbReference type="ARBA" id="ARBA00004370"/>
    </source>
</evidence>
<keyword evidence="7 14" id="KW-0720">Serine protease</keyword>
<dbReference type="PROSITE" id="PS51892">
    <property type="entry name" value="SUBTILASE"/>
    <property type="match status" value="1"/>
</dbReference>
<evidence type="ECO:0000256" key="9">
    <source>
        <dbReference type="ARBA" id="ARBA00022989"/>
    </source>
</evidence>
<accession>A0AAV9HPT0</accession>
<feature type="active site" description="Charge relay system" evidence="13 14">
    <location>
        <position position="338"/>
    </location>
</feature>
<dbReference type="Gene3D" id="3.40.50.200">
    <property type="entry name" value="Peptidase S8/S53 domain"/>
    <property type="match status" value="1"/>
</dbReference>
<dbReference type="PROSITE" id="PS00137">
    <property type="entry name" value="SUBTILASE_HIS"/>
    <property type="match status" value="1"/>
</dbReference>
<dbReference type="GO" id="GO:0016485">
    <property type="term" value="P:protein processing"/>
    <property type="evidence" value="ECO:0007669"/>
    <property type="project" value="TreeGrafter"/>
</dbReference>
<evidence type="ECO:0000256" key="12">
    <source>
        <dbReference type="ARBA" id="ARBA00023180"/>
    </source>
</evidence>
<feature type="active site" description="Charge relay system" evidence="13 14">
    <location>
        <position position="300"/>
    </location>
</feature>
<dbReference type="CDD" id="cd04059">
    <property type="entry name" value="Peptidases_S8_Protein_convertases_Kexins_Furin-like"/>
    <property type="match status" value="1"/>
</dbReference>
<dbReference type="InterPro" id="IPR008979">
    <property type="entry name" value="Galactose-bd-like_sf"/>
</dbReference>
<keyword evidence="19" id="KW-1185">Reference proteome</keyword>
<dbReference type="Gene3D" id="2.60.120.260">
    <property type="entry name" value="Galactose-binding domain-like"/>
    <property type="match status" value="1"/>
</dbReference>
<feature type="transmembrane region" description="Helical" evidence="16">
    <location>
        <begin position="819"/>
        <end position="842"/>
    </location>
</feature>
<evidence type="ECO:0000256" key="15">
    <source>
        <dbReference type="SAM" id="MobiDB-lite"/>
    </source>
</evidence>
<dbReference type="Pfam" id="PF01483">
    <property type="entry name" value="P_proprotein"/>
    <property type="match status" value="1"/>
</dbReference>
<dbReference type="EMBL" id="MU864978">
    <property type="protein sequence ID" value="KAK4462059.1"/>
    <property type="molecule type" value="Genomic_DNA"/>
</dbReference>
<dbReference type="AlphaFoldDB" id="A0AAV9HPT0"/>
<keyword evidence="10 16" id="KW-0472">Membrane</keyword>
<keyword evidence="9 16" id="KW-1133">Transmembrane helix</keyword>